<dbReference type="InterPro" id="IPR013766">
    <property type="entry name" value="Thioredoxin_domain"/>
</dbReference>
<dbReference type="InterPro" id="IPR012336">
    <property type="entry name" value="Thioredoxin-like_fold"/>
</dbReference>
<name>A0A484PMZ6_9ZZZZ</name>
<reference evidence="2" key="1">
    <citation type="submission" date="2019-03" db="EMBL/GenBank/DDBJ databases">
        <authorList>
            <person name="Danneels B."/>
        </authorList>
    </citation>
    <scope>NUCLEOTIDE SEQUENCE</scope>
</reference>
<proteinExistence type="predicted"/>
<keyword evidence="2" id="KW-0413">Isomerase</keyword>
<dbReference type="Gene3D" id="3.40.30.10">
    <property type="entry name" value="Glutaredoxin"/>
    <property type="match status" value="1"/>
</dbReference>
<dbReference type="Pfam" id="PF13462">
    <property type="entry name" value="Thioredoxin_4"/>
    <property type="match status" value="1"/>
</dbReference>
<dbReference type="InterPro" id="IPR036249">
    <property type="entry name" value="Thioredoxin-like_sf"/>
</dbReference>
<dbReference type="PROSITE" id="PS51352">
    <property type="entry name" value="THIOREDOXIN_2"/>
    <property type="match status" value="1"/>
</dbReference>
<evidence type="ECO:0000259" key="1">
    <source>
        <dbReference type="PROSITE" id="PS51352"/>
    </source>
</evidence>
<dbReference type="AlphaFoldDB" id="A0A484PMZ6"/>
<dbReference type="SUPFAM" id="SSF52833">
    <property type="entry name" value="Thioredoxin-like"/>
    <property type="match status" value="1"/>
</dbReference>
<protein>
    <submittedName>
        <fullName evidence="2">Protein-disulfide isomerase</fullName>
    </submittedName>
</protein>
<dbReference type="EMBL" id="CAADHY010000023">
    <property type="protein sequence ID" value="VFR27484.1"/>
    <property type="molecule type" value="Genomic_DNA"/>
</dbReference>
<sequence length="240" mass="25719">MLTSLPPISSKSRRRRARIAIGAVLAAILLAALVLVLVAQSGDPTARDVTAPAAQHPPGPPWRHGPGTARFTIVVYADLECPFCQSYVPVLRAWVDTQPDVNLQWHHLPLAAHDPMAGEAARWAECVGETFGHAHFWDAATWFYQHTRGSGQGLPPGVEYPEQDQAVRTCLESERPAAAVAAQAEQAHREGVEGTPSLPLIDQATDRAMTLTGPVQGDALLSALDLLASPLTAEEKPDAQ</sequence>
<accession>A0A484PMZ6</accession>
<organism evidence="2">
    <name type="scientific">plant metagenome</name>
    <dbReference type="NCBI Taxonomy" id="1297885"/>
    <lineage>
        <taxon>unclassified sequences</taxon>
        <taxon>metagenomes</taxon>
        <taxon>organismal metagenomes</taxon>
    </lineage>
</organism>
<dbReference type="GO" id="GO:0016853">
    <property type="term" value="F:isomerase activity"/>
    <property type="evidence" value="ECO:0007669"/>
    <property type="project" value="UniProtKB-KW"/>
</dbReference>
<dbReference type="CDD" id="cd02972">
    <property type="entry name" value="DsbA_family"/>
    <property type="match status" value="1"/>
</dbReference>
<evidence type="ECO:0000313" key="2">
    <source>
        <dbReference type="EMBL" id="VFR27484.1"/>
    </source>
</evidence>
<gene>
    <name evidence="2" type="ORF">AMP9_4498</name>
</gene>
<feature type="domain" description="Thioredoxin" evidence="1">
    <location>
        <begin position="40"/>
        <end position="229"/>
    </location>
</feature>